<reference evidence="3 5" key="3">
    <citation type="submission" date="2018-06" db="EMBL/GenBank/DDBJ databases">
        <authorList>
            <consortium name="Pathogen Informatics"/>
            <person name="Doyle S."/>
        </authorList>
    </citation>
    <scope>NUCLEOTIDE SEQUENCE [LARGE SCALE GENOMIC DNA]</scope>
    <source>
        <strain evidence="3 5">NCTC12957</strain>
    </source>
</reference>
<accession>A0A1Q8EF53</accession>
<dbReference type="OrthoDB" id="1727344at2"/>
<evidence type="ECO:0000313" key="4">
    <source>
        <dbReference type="Proteomes" id="UP000186437"/>
    </source>
</evidence>
<dbReference type="InterPro" id="IPR025580">
    <property type="entry name" value="Gp46"/>
</dbReference>
<evidence type="ECO:0000256" key="1">
    <source>
        <dbReference type="SAM" id="Coils"/>
    </source>
</evidence>
<dbReference type="EMBL" id="MSJL01000006">
    <property type="protein sequence ID" value="OLF50420.1"/>
    <property type="molecule type" value="Genomic_DNA"/>
</dbReference>
<proteinExistence type="predicted"/>
<gene>
    <name evidence="2" type="ORF">BU200_02095</name>
    <name evidence="3" type="ORF">NCTC12957_00585</name>
</gene>
<dbReference type="EMBL" id="UHEN01000001">
    <property type="protein sequence ID" value="SUN06335.1"/>
    <property type="molecule type" value="Genomic_DNA"/>
</dbReference>
<evidence type="ECO:0000313" key="2">
    <source>
        <dbReference type="EMBL" id="OLF50420.1"/>
    </source>
</evidence>
<reference evidence="2" key="1">
    <citation type="submission" date="2016-12" db="EMBL/GenBank/DDBJ databases">
        <authorList>
            <person name="Song W.-J."/>
            <person name="Kurnit D.M."/>
        </authorList>
    </citation>
    <scope>NUCLEOTIDE SEQUENCE [LARGE SCALE GENOMIC DNA]</scope>
    <source>
        <strain evidence="2">ATCC 51725</strain>
    </source>
</reference>
<feature type="coiled-coil region" evidence="1">
    <location>
        <begin position="21"/>
        <end position="86"/>
    </location>
</feature>
<protein>
    <submittedName>
        <fullName evidence="3">Gp39</fullName>
    </submittedName>
</protein>
<dbReference type="RefSeq" id="WP_075098587.1">
    <property type="nucleotide sequence ID" value="NZ_MSJL01000006.1"/>
</dbReference>
<evidence type="ECO:0000313" key="3">
    <source>
        <dbReference type="EMBL" id="SUN06335.1"/>
    </source>
</evidence>
<keyword evidence="4" id="KW-1185">Reference proteome</keyword>
<dbReference type="Proteomes" id="UP000255213">
    <property type="component" value="Unassembled WGS sequence"/>
</dbReference>
<dbReference type="Proteomes" id="UP000186437">
    <property type="component" value="Unassembled WGS sequence"/>
</dbReference>
<name>A0A1Q8EF53_STRAI</name>
<dbReference type="Pfam" id="PF14265">
    <property type="entry name" value="DUF4355"/>
    <property type="match status" value="1"/>
</dbReference>
<dbReference type="AlphaFoldDB" id="A0A1Q8EF53"/>
<sequence length="128" mass="14830">MSEFKTIETQKELDRIISERLARQKNRFKDYDQLKDRVEELETENLGLNSAVTAFKQESASYSKQIEDLEEKVASYEQTILRTRIALQNGLPYDLADRLRGNDEAELIADAEWLSGFLNRQSTAAIER</sequence>
<organism evidence="2 4">
    <name type="scientific">Streptococcus acidominimus</name>
    <dbReference type="NCBI Taxonomy" id="1326"/>
    <lineage>
        <taxon>Bacteria</taxon>
        <taxon>Bacillati</taxon>
        <taxon>Bacillota</taxon>
        <taxon>Bacilli</taxon>
        <taxon>Lactobacillales</taxon>
        <taxon>Streptococcaceae</taxon>
        <taxon>Streptococcus</taxon>
    </lineage>
</organism>
<reference evidence="4" key="2">
    <citation type="submission" date="2016-12" db="EMBL/GenBank/DDBJ databases">
        <authorList>
            <person name="Gulvik C.A."/>
        </authorList>
    </citation>
    <scope>NUCLEOTIDE SEQUENCE [LARGE SCALE GENOMIC DNA]</scope>
    <source>
        <strain evidence="4">ATCC 51725</strain>
    </source>
</reference>
<keyword evidence="1" id="KW-0175">Coiled coil</keyword>
<evidence type="ECO:0000313" key="5">
    <source>
        <dbReference type="Proteomes" id="UP000255213"/>
    </source>
</evidence>